<proteinExistence type="predicted"/>
<dbReference type="HOGENOM" id="CLU_665881_0_0_1"/>
<name>E3S0Z1_PYRTT</name>
<keyword evidence="2" id="KW-1185">Reference proteome</keyword>
<evidence type="ECO:0000313" key="1">
    <source>
        <dbReference type="EMBL" id="EFQ88353.1"/>
    </source>
</evidence>
<dbReference type="EMBL" id="GL536430">
    <property type="protein sequence ID" value="EFQ88353.1"/>
    <property type="molecule type" value="Genomic_DNA"/>
</dbReference>
<evidence type="ECO:0000313" key="2">
    <source>
        <dbReference type="Proteomes" id="UP000001067"/>
    </source>
</evidence>
<reference evidence="1 2" key="1">
    <citation type="journal article" date="2010" name="Genome Biol.">
        <title>A first genome assembly of the barley fungal pathogen Pyrenophora teres f. teres.</title>
        <authorList>
            <person name="Ellwood S.R."/>
            <person name="Liu Z."/>
            <person name="Syme R.A."/>
            <person name="Lai Z."/>
            <person name="Hane J.K."/>
            <person name="Keiper F."/>
            <person name="Moffat C.S."/>
            <person name="Oliver R.P."/>
            <person name="Friesen T.L."/>
        </authorList>
    </citation>
    <scope>NUCLEOTIDE SEQUENCE [LARGE SCALE GENOMIC DNA]</scope>
    <source>
        <strain evidence="1 2">0-1</strain>
    </source>
</reference>
<dbReference type="AlphaFoldDB" id="E3S0Z1"/>
<protein>
    <submittedName>
        <fullName evidence="1">Uncharacterized protein</fullName>
    </submittedName>
</protein>
<gene>
    <name evidence="1" type="ORF">PTT_15796</name>
</gene>
<accession>E3S0Z1</accession>
<dbReference type="KEGG" id="pte:PTT_15796"/>
<sequence length="413" mass="47206">MAEAMSEKNELLCRKLRVESACKKLVIATRRLRSAKRGDPEKSTSFYKLSLGELEHVQDAHDALREYSNLIRGSIGDMLRERLSLEIRDMIYDHILPPGEIVVGRMHCGAIALREQVSNEWVNLRQYRFLGDDIVSELVVCLYRTRTFTLDSSSEANMSTSSDVMTDFLATDVYSMNIPPAKFVSKLYVYIGPYCSLSSEDDTHATRTRFGLLRNMREHRGMTSGSQILASLGALKALQHPSCVLTIGLIATRDRLDLEIRTPMALRIICLHLGELISSGCKIRVDLESYRPDQPDPLDFRRERRLNYLRSERGLPPRRKVTRRPVILTEKDIDKTVHTPEEMVALLEGVGELPETAPRERAYWKLWLQSIHPKDATYQDAGSATRKDLPAWKVAKAKLEDAMLRIQYTKFPR</sequence>
<dbReference type="Proteomes" id="UP000001067">
    <property type="component" value="Unassembled WGS sequence"/>
</dbReference>
<organism evidence="2">
    <name type="scientific">Pyrenophora teres f. teres (strain 0-1)</name>
    <name type="common">Barley net blotch fungus</name>
    <name type="synonym">Drechslera teres f. teres</name>
    <dbReference type="NCBI Taxonomy" id="861557"/>
    <lineage>
        <taxon>Eukaryota</taxon>
        <taxon>Fungi</taxon>
        <taxon>Dikarya</taxon>
        <taxon>Ascomycota</taxon>
        <taxon>Pezizomycotina</taxon>
        <taxon>Dothideomycetes</taxon>
        <taxon>Pleosporomycetidae</taxon>
        <taxon>Pleosporales</taxon>
        <taxon>Pleosporineae</taxon>
        <taxon>Pleosporaceae</taxon>
        <taxon>Pyrenophora</taxon>
    </lineage>
</organism>
<dbReference type="OrthoDB" id="3693649at2759"/>